<gene>
    <name evidence="2" type="ORF">SACU0126_LOCUS33596</name>
</gene>
<dbReference type="EMBL" id="HBIQ01105816">
    <property type="protein sequence ID" value="CAE0601195.1"/>
    <property type="molecule type" value="Transcribed_RNA"/>
</dbReference>
<dbReference type="AlphaFoldDB" id="A0A7S3U435"/>
<accession>A0A7S3U435</accession>
<evidence type="ECO:0000256" key="1">
    <source>
        <dbReference type="SAM" id="MobiDB-lite"/>
    </source>
</evidence>
<reference evidence="2" key="1">
    <citation type="submission" date="2021-01" db="EMBL/GenBank/DDBJ databases">
        <authorList>
            <person name="Corre E."/>
            <person name="Pelletier E."/>
            <person name="Niang G."/>
            <person name="Scheremetjew M."/>
            <person name="Finn R."/>
            <person name="Kale V."/>
            <person name="Holt S."/>
            <person name="Cochrane G."/>
            <person name="Meng A."/>
            <person name="Brown T."/>
            <person name="Cohen L."/>
        </authorList>
    </citation>
    <scope>NUCLEOTIDE SEQUENCE</scope>
    <source>
        <strain evidence="2">SPMC142</strain>
    </source>
</reference>
<feature type="region of interest" description="Disordered" evidence="1">
    <location>
        <begin position="67"/>
        <end position="96"/>
    </location>
</feature>
<protein>
    <submittedName>
        <fullName evidence="2">Uncharacterized protein</fullName>
    </submittedName>
</protein>
<feature type="compositionally biased region" description="Polar residues" evidence="1">
    <location>
        <begin position="68"/>
        <end position="78"/>
    </location>
</feature>
<feature type="region of interest" description="Disordered" evidence="1">
    <location>
        <begin position="1"/>
        <end position="55"/>
    </location>
</feature>
<organism evidence="2">
    <name type="scientific">Strombidinopsis acuminata</name>
    <dbReference type="NCBI Taxonomy" id="141414"/>
    <lineage>
        <taxon>Eukaryota</taxon>
        <taxon>Sar</taxon>
        <taxon>Alveolata</taxon>
        <taxon>Ciliophora</taxon>
        <taxon>Intramacronucleata</taxon>
        <taxon>Spirotrichea</taxon>
        <taxon>Choreotrichia</taxon>
        <taxon>Choreotrichida</taxon>
        <taxon>Strombidinopsidae</taxon>
        <taxon>Strombidinopsis</taxon>
    </lineage>
</organism>
<name>A0A7S3U435_9SPIT</name>
<feature type="compositionally biased region" description="Polar residues" evidence="1">
    <location>
        <begin position="1"/>
        <end position="19"/>
    </location>
</feature>
<sequence>MVNSNAHQGDNCAQENGLSKQDRHANANSEACLVEHDNDSTGRPETQSDADFEESLRNFELRLAEFAETSNMSNQGVTKVNGPNGKKSGRPIRKLKPNISIDWLEDVRSRSSMLTQASTNGSTISA</sequence>
<evidence type="ECO:0000313" key="2">
    <source>
        <dbReference type="EMBL" id="CAE0601195.1"/>
    </source>
</evidence>
<feature type="compositionally biased region" description="Basic residues" evidence="1">
    <location>
        <begin position="87"/>
        <end position="96"/>
    </location>
</feature>
<proteinExistence type="predicted"/>
<feature type="compositionally biased region" description="Basic and acidic residues" evidence="1">
    <location>
        <begin position="33"/>
        <end position="42"/>
    </location>
</feature>